<gene>
    <name evidence="3" type="ORF">KFK14_06370</name>
</gene>
<protein>
    <submittedName>
        <fullName evidence="3">Phosphatase PAP2 family protein</fullName>
    </submittedName>
</protein>
<evidence type="ECO:0000259" key="2">
    <source>
        <dbReference type="SMART" id="SM00014"/>
    </source>
</evidence>
<reference evidence="3" key="1">
    <citation type="submission" date="2021-04" db="EMBL/GenBank/DDBJ databases">
        <title>Isolation of p-tert-butylphenol degrading bacteria Sphingobium phenoxybenzoativorans Tas13 from active sludge.</title>
        <authorList>
            <person name="Li Y."/>
        </authorList>
    </citation>
    <scope>NUCLEOTIDE SEQUENCE</scope>
    <source>
        <strain evidence="3">Tas13</strain>
    </source>
</reference>
<dbReference type="Pfam" id="PF01569">
    <property type="entry name" value="PAP2"/>
    <property type="match status" value="1"/>
</dbReference>
<keyword evidence="1" id="KW-0812">Transmembrane</keyword>
<feature type="domain" description="Phosphatidic acid phosphatase type 2/haloperoxidase" evidence="2">
    <location>
        <begin position="56"/>
        <end position="174"/>
    </location>
</feature>
<evidence type="ECO:0000313" key="4">
    <source>
        <dbReference type="Proteomes" id="UP000681425"/>
    </source>
</evidence>
<dbReference type="KEGG" id="spph:KFK14_06370"/>
<keyword evidence="1" id="KW-1133">Transmembrane helix</keyword>
<dbReference type="InterPro" id="IPR036938">
    <property type="entry name" value="PAP2/HPO_sf"/>
</dbReference>
<organism evidence="3 4">
    <name type="scientific">Sphingobium phenoxybenzoativorans</name>
    <dbReference type="NCBI Taxonomy" id="1592790"/>
    <lineage>
        <taxon>Bacteria</taxon>
        <taxon>Pseudomonadati</taxon>
        <taxon>Pseudomonadota</taxon>
        <taxon>Alphaproteobacteria</taxon>
        <taxon>Sphingomonadales</taxon>
        <taxon>Sphingomonadaceae</taxon>
        <taxon>Sphingobium</taxon>
    </lineage>
</organism>
<dbReference type="CDD" id="cd01610">
    <property type="entry name" value="PAP2_like"/>
    <property type="match status" value="1"/>
</dbReference>
<dbReference type="Gene3D" id="1.20.144.10">
    <property type="entry name" value="Phosphatidic acid phosphatase type 2/haloperoxidase"/>
    <property type="match status" value="1"/>
</dbReference>
<sequence>MEALDTAIVGLCSRFQGQWPLFDHIVLDLFQMDTFKLMPMMTVIVALWLSATENPVRQKALFDGVVAGFLALILSRVIQNSGPFRARPALSGQFVFPVPDEGFPNDWSSFPSDTASLGFALAFAIWRTSRPLGAAAFLWATVVVTFPRLYGGFHYPSDILAGAAIGMGCAWLYPRSGRVAEWVWTTADRIRAWRPVCFYAALFVVAFQLSTYFYDIRRAGQKSLEAAGIVRTAN</sequence>
<dbReference type="Proteomes" id="UP000681425">
    <property type="component" value="Chromosome"/>
</dbReference>
<evidence type="ECO:0000256" key="1">
    <source>
        <dbReference type="SAM" id="Phobius"/>
    </source>
</evidence>
<feature type="transmembrane region" description="Helical" evidence="1">
    <location>
        <begin position="29"/>
        <end position="49"/>
    </location>
</feature>
<dbReference type="SMART" id="SM00014">
    <property type="entry name" value="acidPPc"/>
    <property type="match status" value="1"/>
</dbReference>
<dbReference type="AlphaFoldDB" id="A0A975Q315"/>
<keyword evidence="4" id="KW-1185">Reference proteome</keyword>
<accession>A0A975Q315</accession>
<dbReference type="SUPFAM" id="SSF48317">
    <property type="entry name" value="Acid phosphatase/Vanadium-dependent haloperoxidase"/>
    <property type="match status" value="1"/>
</dbReference>
<keyword evidence="1" id="KW-0472">Membrane</keyword>
<dbReference type="EMBL" id="CP073910">
    <property type="protein sequence ID" value="QUT07047.1"/>
    <property type="molecule type" value="Genomic_DNA"/>
</dbReference>
<name>A0A975Q315_9SPHN</name>
<dbReference type="RefSeq" id="WP_212610283.1">
    <property type="nucleotide sequence ID" value="NZ_CP073910.1"/>
</dbReference>
<feature type="transmembrane region" description="Helical" evidence="1">
    <location>
        <begin position="193"/>
        <end position="214"/>
    </location>
</feature>
<dbReference type="InterPro" id="IPR000326">
    <property type="entry name" value="PAP2/HPO"/>
</dbReference>
<feature type="transmembrane region" description="Helical" evidence="1">
    <location>
        <begin position="132"/>
        <end position="150"/>
    </location>
</feature>
<proteinExistence type="predicted"/>
<evidence type="ECO:0000313" key="3">
    <source>
        <dbReference type="EMBL" id="QUT07047.1"/>
    </source>
</evidence>